<keyword evidence="23" id="KW-0233">DNA recombination</keyword>
<dbReference type="InterPro" id="IPR006164">
    <property type="entry name" value="DNA_bd_Ku70/Ku80"/>
</dbReference>
<feature type="transmembrane region" description="Helical" evidence="32">
    <location>
        <begin position="987"/>
        <end position="1008"/>
    </location>
</feature>
<dbReference type="GO" id="GO:0032259">
    <property type="term" value="P:methylation"/>
    <property type="evidence" value="ECO:0007669"/>
    <property type="project" value="UniProtKB-KW"/>
</dbReference>
<dbReference type="Gene3D" id="2.40.290.10">
    <property type="match status" value="1"/>
</dbReference>
<evidence type="ECO:0000313" key="34">
    <source>
        <dbReference type="EMBL" id="CAG8443041.1"/>
    </source>
</evidence>
<comment type="subcellular location">
    <subcellularLocation>
        <location evidence="3">Chromosome</location>
        <location evidence="3">Telomere</location>
    </subcellularLocation>
    <subcellularLocation>
        <location evidence="2">Endomembrane system</location>
        <topology evidence="2">Multi-pass membrane protein</topology>
    </subcellularLocation>
    <subcellularLocation>
        <location evidence="30">Endoplasmic reticulum membrane</location>
        <topology evidence="30">Multi-pass membrane protein</topology>
    </subcellularLocation>
    <subcellularLocation>
        <location evidence="30">Mitochondrion membrane</location>
        <topology evidence="30">Multi-pass membrane protein</topology>
    </subcellularLocation>
    <subcellularLocation>
        <location evidence="1">Nucleus</location>
    </subcellularLocation>
</comment>
<dbReference type="InterPro" id="IPR036465">
    <property type="entry name" value="vWFA_dom_sf"/>
</dbReference>
<dbReference type="InterPro" id="IPR015892">
    <property type="entry name" value="Carbonic_anhydrase_CS"/>
</dbReference>
<feature type="binding site" evidence="30">
    <location>
        <begin position="1036"/>
        <end position="1038"/>
    </location>
    <ligand>
        <name>S-adenosyl-L-methionine</name>
        <dbReference type="ChEBI" id="CHEBI:59789"/>
    </ligand>
</feature>
<dbReference type="GO" id="GO:0006303">
    <property type="term" value="P:double-strand break repair via nonhomologous end joining"/>
    <property type="evidence" value="ECO:0007669"/>
    <property type="project" value="InterPro"/>
</dbReference>
<dbReference type="PROSITE" id="PS51599">
    <property type="entry name" value="SAM_PEMT_PEM2"/>
    <property type="match status" value="1"/>
</dbReference>
<dbReference type="Pfam" id="PF00484">
    <property type="entry name" value="Pro_CA"/>
    <property type="match status" value="1"/>
</dbReference>
<evidence type="ECO:0000256" key="1">
    <source>
        <dbReference type="ARBA" id="ARBA00004123"/>
    </source>
</evidence>
<dbReference type="GO" id="GO:0000773">
    <property type="term" value="F:phosphatidyl-N-methylethanolamine N-methyltransferase activity"/>
    <property type="evidence" value="ECO:0007669"/>
    <property type="project" value="UniProtKB-UniRule"/>
</dbReference>
<keyword evidence="25 30" id="KW-0594">Phospholipid biosynthesis</keyword>
<keyword evidence="18" id="KW-0158">Chromosome</keyword>
<feature type="transmembrane region" description="Helical" evidence="32">
    <location>
        <begin position="1086"/>
        <end position="1114"/>
    </location>
</feature>
<keyword evidence="20 30" id="KW-0443">Lipid metabolism</keyword>
<dbReference type="CDD" id="cd00873">
    <property type="entry name" value="KU80"/>
    <property type="match status" value="1"/>
</dbReference>
<evidence type="ECO:0000256" key="11">
    <source>
        <dbReference type="ARBA" id="ARBA00022741"/>
    </source>
</evidence>
<evidence type="ECO:0000256" key="13">
    <source>
        <dbReference type="ARBA" id="ARBA00022801"/>
    </source>
</evidence>
<feature type="topological domain" description="Lumenal" evidence="30">
    <location>
        <begin position="1"/>
        <end position="927"/>
    </location>
</feature>
<dbReference type="Proteomes" id="UP000789508">
    <property type="component" value="Unassembled WGS sequence"/>
</dbReference>
<dbReference type="CDD" id="cd00883">
    <property type="entry name" value="beta_CA_cladeA"/>
    <property type="match status" value="1"/>
</dbReference>
<dbReference type="Gene3D" id="1.25.40.240">
    <property type="entry name" value="Ku, C-terminal domain"/>
    <property type="match status" value="1"/>
</dbReference>
<dbReference type="GO" id="GO:0005524">
    <property type="term" value="F:ATP binding"/>
    <property type="evidence" value="ECO:0007669"/>
    <property type="project" value="UniProtKB-KW"/>
</dbReference>
<evidence type="ECO:0000256" key="16">
    <source>
        <dbReference type="ARBA" id="ARBA00022833"/>
    </source>
</evidence>
<dbReference type="SUPFAM" id="SSF53056">
    <property type="entry name" value="beta-carbonic anhydrase, cab"/>
    <property type="match status" value="1"/>
</dbReference>
<feature type="binding site" evidence="31">
    <location>
        <position position="68"/>
    </location>
    <ligand>
        <name>Zn(2+)</name>
        <dbReference type="ChEBI" id="CHEBI:29105"/>
    </ligand>
</feature>
<evidence type="ECO:0000256" key="3">
    <source>
        <dbReference type="ARBA" id="ARBA00004574"/>
    </source>
</evidence>
<evidence type="ECO:0000256" key="25">
    <source>
        <dbReference type="ARBA" id="ARBA00023209"/>
    </source>
</evidence>
<dbReference type="SUPFAM" id="SSF53300">
    <property type="entry name" value="vWA-like"/>
    <property type="match status" value="1"/>
</dbReference>
<protein>
    <recommendedName>
        <fullName evidence="30">Phosphatidyl-N-methylethanolamine N-methyltransferase</fullName>
        <ecNumber evidence="30">2.1.1.71</ecNumber>
    </recommendedName>
    <alternativeName>
        <fullName evidence="30">Phospholipid methyltransferase</fullName>
        <shortName evidence="30">PLMT</shortName>
    </alternativeName>
</protein>
<feature type="binding site" evidence="31">
    <location>
        <position position="124"/>
    </location>
    <ligand>
        <name>Zn(2+)</name>
        <dbReference type="ChEBI" id="CHEBI:29105"/>
    </ligand>
</feature>
<comment type="catalytic activity">
    <reaction evidence="30">
        <text>a 1,2-diacyl-sn-glycero-3-phospho-N-methylethanolamine + S-adenosyl-L-methionine = a 1,2-diacyl-sn-glycero-3-phospho-N,N-dimethylethanolamine + S-adenosyl-L-homocysteine + H(+)</text>
        <dbReference type="Rhea" id="RHEA:32735"/>
        <dbReference type="ChEBI" id="CHEBI:15378"/>
        <dbReference type="ChEBI" id="CHEBI:57856"/>
        <dbReference type="ChEBI" id="CHEBI:59789"/>
        <dbReference type="ChEBI" id="CHEBI:64572"/>
        <dbReference type="ChEBI" id="CHEBI:64573"/>
        <dbReference type="EC" id="2.1.1.71"/>
    </reaction>
</comment>
<accession>A0A9N8V4Z2</accession>
<keyword evidence="16 31" id="KW-0862">Zinc</keyword>
<dbReference type="AlphaFoldDB" id="A0A9N8V4Z2"/>
<keyword evidence="10 30" id="KW-0812">Transmembrane</keyword>
<sequence>MAGLFNRNFLKNRLVVDFFRSLTTLRNNSLKNVIDSNKEWANSSELRKKNFFPKLAATQKPKIFWVGCADSRVPPEMISQLGFGQLFVHRNIANQFRRNDNSCESALEYAVHYLKVEHVIICGHTRCGGIEHAFNASLLPHLKDWVKPIQDVYRMHEDKFKSVSRKQEFDRILVELNVREQVRKVIETDTVKAAWAVNQPLAIHGWVYHLESGILEDLKITIDETTTVFIIDVGPTMWQKVEDTGASALDLALKAVLIMLESKIFSGRKTDMTSVVAVGTDDLETRILAYPRLLCILLMYSQFLILSDTDNDFAGDDIKYEHITVISGIEQPMLSLLQTVSNELPRGSVPGDCYSAIEVAKDLITKHCKHLKYIKKIYLFTDGESEIDTRESDALVHEIRRDGIEMKIVGVGFDDPDTGFKEQNKSKTKAANETFLRRFAEDCGGDVFTMNYFLNQLELPQVKAIRYVNLYKGKTLVMGDAENYPDSSLSIPIEVYSRTAIARPKTAGKWSVLSEAASIDPEIKTHGVHVSRTYTISSKKEKKQADEDNRIEVPVEDLEKAYTFGRTIVPLISYDQELLHLATTASMDILGFIKAEDFRREYVLSTVLVILPQKNDLDASLRISALIQGLYIKNAYGLVRYVSKANADPRVGIIVPYIKPPRECLYFAKLPFKEEYRTCIFPSLSNIKDKTGKIIEQHKKLPTKEMLDKMGEYIAGMDLMEAAVDEEGNPKEHLKVKETFNPVLYRIAKATSHRALHPNEPLVPFNERFLYQTKILPSLEEKNRKIVGELSELLQIKKVPPKAKRRRVEISRKGVGEIDVEDILGSKDEDEDLDNVVTKKSASSWSFDEDVDVREIGVVDPVSDFKKMTEYRKEDLVTTAVEQMCGIIKKLIMPPDDGKADNEKAFQCLEALREVAKTQNESQSFNEFLRELYNESLKEQSKIKDFWEMIISSEITLISSDEAPDSNISKYEADQTKFITRLAGGDPFLGCYALAVTIFSLGIFRDYLYKKALENQPQHPGLQNDYVRGAAIVLFLAGNVFVLSSMYALGVTGTYLGDYFGILMNERVTSFPFNVLENPMYYGSTMVFAATALWFACPAGLVLTAWAFFCYIVALRFEGPFTTMIYERRDAASAKAEKEKEN</sequence>
<evidence type="ECO:0000256" key="2">
    <source>
        <dbReference type="ARBA" id="ARBA00004127"/>
    </source>
</evidence>
<evidence type="ECO:0000256" key="32">
    <source>
        <dbReference type="SAM" id="Phobius"/>
    </source>
</evidence>
<evidence type="ECO:0000313" key="35">
    <source>
        <dbReference type="Proteomes" id="UP000789508"/>
    </source>
</evidence>
<dbReference type="Pfam" id="PF02735">
    <property type="entry name" value="Ku"/>
    <property type="match status" value="1"/>
</dbReference>
<comment type="caution">
    <text evidence="30">Lacks conserved residue(s) required for the propagation of feature annotation.</text>
</comment>
<proteinExistence type="inferred from homology"/>
<dbReference type="GO" id="GO:0005789">
    <property type="term" value="C:endoplasmic reticulum membrane"/>
    <property type="evidence" value="ECO:0007669"/>
    <property type="project" value="UniProtKB-SubCell"/>
</dbReference>
<evidence type="ECO:0000256" key="7">
    <source>
        <dbReference type="ARBA" id="ARBA00022603"/>
    </source>
</evidence>
<dbReference type="GO" id="GO:0003690">
    <property type="term" value="F:double-stranded DNA binding"/>
    <property type="evidence" value="ECO:0007669"/>
    <property type="project" value="TreeGrafter"/>
</dbReference>
<evidence type="ECO:0000256" key="18">
    <source>
        <dbReference type="ARBA" id="ARBA00022895"/>
    </source>
</evidence>
<dbReference type="GO" id="GO:0015976">
    <property type="term" value="P:carbon utilization"/>
    <property type="evidence" value="ECO:0007669"/>
    <property type="project" value="InterPro"/>
</dbReference>
<feature type="transmembrane region" description="Helical" evidence="32">
    <location>
        <begin position="1029"/>
        <end position="1049"/>
    </location>
</feature>
<dbReference type="GO" id="GO:0031966">
    <property type="term" value="C:mitochondrial membrane"/>
    <property type="evidence" value="ECO:0007669"/>
    <property type="project" value="UniProtKB-SubCell"/>
</dbReference>
<organism evidence="34 35">
    <name type="scientific">Ambispora leptoticha</name>
    <dbReference type="NCBI Taxonomy" id="144679"/>
    <lineage>
        <taxon>Eukaryota</taxon>
        <taxon>Fungi</taxon>
        <taxon>Fungi incertae sedis</taxon>
        <taxon>Mucoromycota</taxon>
        <taxon>Glomeromycotina</taxon>
        <taxon>Glomeromycetes</taxon>
        <taxon>Archaeosporales</taxon>
        <taxon>Ambisporaceae</taxon>
        <taxon>Ambispora</taxon>
    </lineage>
</organism>
<name>A0A9N8V4Z2_9GLOM</name>
<evidence type="ECO:0000256" key="10">
    <source>
        <dbReference type="ARBA" id="ARBA00022692"/>
    </source>
</evidence>
<keyword evidence="18" id="KW-0779">Telomere</keyword>
<dbReference type="PROSITE" id="PS00704">
    <property type="entry name" value="PROK_CO2_ANHYDRASE_1"/>
    <property type="match status" value="1"/>
</dbReference>
<keyword evidence="22 30" id="KW-0472">Membrane</keyword>
<dbReference type="InterPro" id="IPR024960">
    <property type="entry name" value="PEMT/MFAP"/>
</dbReference>
<dbReference type="Pfam" id="PF03731">
    <property type="entry name" value="Ku_N"/>
    <property type="match status" value="1"/>
</dbReference>
<dbReference type="GO" id="GO:0000723">
    <property type="term" value="P:telomere maintenance"/>
    <property type="evidence" value="ECO:0007669"/>
    <property type="project" value="InterPro"/>
</dbReference>
<feature type="binding site" evidence="31">
    <location>
        <position position="70"/>
    </location>
    <ligand>
        <name>Zn(2+)</name>
        <dbReference type="ChEBI" id="CHEBI:29105"/>
    </ligand>
</feature>
<comment type="cofactor">
    <cofactor evidence="31">
        <name>Zn(2+)</name>
        <dbReference type="ChEBI" id="CHEBI:29105"/>
    </cofactor>
    <text evidence="31">Binds 1 zinc ion per subunit.</text>
</comment>
<keyword evidence="35" id="KW-1185">Reference proteome</keyword>
<comment type="pathway">
    <text evidence="30">Phospholipid metabolism; phosphatidylcholine biosynthesis.</text>
</comment>
<dbReference type="GO" id="GO:0004386">
    <property type="term" value="F:helicase activity"/>
    <property type="evidence" value="ECO:0007669"/>
    <property type="project" value="UniProtKB-KW"/>
</dbReference>
<evidence type="ECO:0000256" key="31">
    <source>
        <dbReference type="PIRSR" id="PIRSR601765-1"/>
    </source>
</evidence>
<comment type="function">
    <text evidence="30">Catalyzes the second two steps of the methylation pathway of phosphatidylcholine biosynthesis, the SAM-dependent methylation of phosphatidylmonomethylethanolamine (PMME) to phosphatidyldimethylethanolamine (PDME) and of PDME to phosphatidylcholine (PC).</text>
</comment>
<evidence type="ECO:0000256" key="27">
    <source>
        <dbReference type="ARBA" id="ARBA00023242"/>
    </source>
</evidence>
<dbReference type="GO" id="GO:0042162">
    <property type="term" value="F:telomeric DNA binding"/>
    <property type="evidence" value="ECO:0007669"/>
    <property type="project" value="InterPro"/>
</dbReference>
<dbReference type="GO" id="GO:0043564">
    <property type="term" value="C:Ku70:Ku80 complex"/>
    <property type="evidence" value="ECO:0007669"/>
    <property type="project" value="InterPro"/>
</dbReference>
<evidence type="ECO:0000256" key="20">
    <source>
        <dbReference type="ARBA" id="ARBA00023098"/>
    </source>
</evidence>
<dbReference type="InterPro" id="IPR001765">
    <property type="entry name" value="Carbonic_anhydrase"/>
</dbReference>
<comment type="similarity">
    <text evidence="4">Belongs to the beta-class carbonic anhydrase family.</text>
</comment>
<dbReference type="GO" id="GO:0016787">
    <property type="term" value="F:hydrolase activity"/>
    <property type="evidence" value="ECO:0007669"/>
    <property type="project" value="UniProtKB-KW"/>
</dbReference>
<feature type="topological domain" description="Cytoplasmic" evidence="30">
    <location>
        <begin position="1117"/>
        <end position="1142"/>
    </location>
</feature>
<comment type="similarity">
    <text evidence="5">Belongs to the ku80 family.</text>
</comment>
<evidence type="ECO:0000256" key="23">
    <source>
        <dbReference type="ARBA" id="ARBA00023172"/>
    </source>
</evidence>
<keyword evidence="27" id="KW-0539">Nucleus</keyword>
<evidence type="ECO:0000256" key="28">
    <source>
        <dbReference type="ARBA" id="ARBA00023264"/>
    </source>
</evidence>
<dbReference type="SUPFAM" id="SSF100939">
    <property type="entry name" value="SPOC domain-like"/>
    <property type="match status" value="1"/>
</dbReference>
<feature type="domain" description="Ku" evidence="33">
    <location>
        <begin position="550"/>
        <end position="687"/>
    </location>
</feature>
<dbReference type="GO" id="GO:0008270">
    <property type="term" value="F:zinc ion binding"/>
    <property type="evidence" value="ECO:0007669"/>
    <property type="project" value="InterPro"/>
</dbReference>
<evidence type="ECO:0000256" key="22">
    <source>
        <dbReference type="ARBA" id="ARBA00023136"/>
    </source>
</evidence>
<keyword evidence="30" id="KW-0496">Mitochondrion</keyword>
<dbReference type="PANTHER" id="PTHR12604">
    <property type="entry name" value="KU AUTOANTIGEN DNA HELICASE"/>
    <property type="match status" value="1"/>
</dbReference>
<dbReference type="Gene3D" id="1.10.1600.10">
    <property type="match status" value="1"/>
</dbReference>
<dbReference type="InterPro" id="IPR024193">
    <property type="entry name" value="Ku80"/>
</dbReference>
<keyword evidence="15 30" id="KW-0256">Endoplasmic reticulum</keyword>
<evidence type="ECO:0000256" key="21">
    <source>
        <dbReference type="ARBA" id="ARBA00023125"/>
    </source>
</evidence>
<dbReference type="PROSITE" id="PS00705">
    <property type="entry name" value="PROK_CO2_ANHYDRASE_2"/>
    <property type="match status" value="1"/>
</dbReference>
<dbReference type="GO" id="GO:0006310">
    <property type="term" value="P:DNA recombination"/>
    <property type="evidence" value="ECO:0007669"/>
    <property type="project" value="UniProtKB-KW"/>
</dbReference>
<dbReference type="SMART" id="SM00947">
    <property type="entry name" value="Pro_CA"/>
    <property type="match status" value="1"/>
</dbReference>
<evidence type="ECO:0000256" key="4">
    <source>
        <dbReference type="ARBA" id="ARBA00006217"/>
    </source>
</evidence>
<evidence type="ECO:0000256" key="30">
    <source>
        <dbReference type="HAMAP-Rule" id="MF_03216"/>
    </source>
</evidence>
<dbReference type="InterPro" id="IPR036874">
    <property type="entry name" value="Carbonic_anhydrase_sf"/>
</dbReference>
<dbReference type="SUPFAM" id="SSF101420">
    <property type="entry name" value="C-terminal domain of Ku80"/>
    <property type="match status" value="1"/>
</dbReference>
<feature type="topological domain" description="Lumenal" evidence="30">
    <location>
        <begin position="1053"/>
        <end position="1095"/>
    </location>
</feature>
<comment type="caution">
    <text evidence="34">The sequence shown here is derived from an EMBL/GenBank/DDBJ whole genome shotgun (WGS) entry which is preliminary data.</text>
</comment>
<gene>
    <name evidence="34" type="ORF">ALEPTO_LOCUS469</name>
</gene>
<evidence type="ECO:0000256" key="26">
    <source>
        <dbReference type="ARBA" id="ARBA00023239"/>
    </source>
</evidence>
<keyword evidence="17" id="KW-0067">ATP-binding</keyword>
<keyword evidence="9 30" id="KW-0949">S-adenosyl-L-methionine</keyword>
<feature type="binding site" evidence="30">
    <location>
        <begin position="1118"/>
        <end position="1119"/>
    </location>
    <ligand>
        <name>S-adenosyl-L-methionine</name>
        <dbReference type="ChEBI" id="CHEBI:59789"/>
    </ligand>
</feature>
<evidence type="ECO:0000256" key="24">
    <source>
        <dbReference type="ARBA" id="ARBA00023204"/>
    </source>
</evidence>
<dbReference type="HAMAP" id="MF_03216">
    <property type="entry name" value="PLMT"/>
    <property type="match status" value="1"/>
</dbReference>
<dbReference type="Gene3D" id="3.40.1050.10">
    <property type="entry name" value="Carbonic anhydrase"/>
    <property type="match status" value="1"/>
</dbReference>
<keyword evidence="14" id="KW-0347">Helicase</keyword>
<feature type="topological domain" description="Cytoplasmic" evidence="30">
    <location>
        <begin position="1005"/>
        <end position="1031"/>
    </location>
</feature>
<dbReference type="GO" id="GO:0000781">
    <property type="term" value="C:chromosome, telomeric region"/>
    <property type="evidence" value="ECO:0007669"/>
    <property type="project" value="UniProtKB-SubCell"/>
</dbReference>
<evidence type="ECO:0000256" key="8">
    <source>
        <dbReference type="ARBA" id="ARBA00022679"/>
    </source>
</evidence>
<evidence type="ECO:0000256" key="19">
    <source>
        <dbReference type="ARBA" id="ARBA00022989"/>
    </source>
</evidence>
<dbReference type="GO" id="GO:0006656">
    <property type="term" value="P:phosphatidylcholine biosynthetic process"/>
    <property type="evidence" value="ECO:0007669"/>
    <property type="project" value="UniProtKB-UniRule"/>
</dbReference>
<keyword evidence="11" id="KW-0547">Nucleotide-binding</keyword>
<keyword evidence="28 30" id="KW-1208">Phospholipid metabolism</keyword>
<feature type="binding site" evidence="31">
    <location>
        <position position="127"/>
    </location>
    <ligand>
        <name>Zn(2+)</name>
        <dbReference type="ChEBI" id="CHEBI:29105"/>
    </ligand>
</feature>
<dbReference type="EC" id="2.1.1.71" evidence="30"/>
<dbReference type="InterPro" id="IPR016194">
    <property type="entry name" value="SPOC-like_C_dom_sf"/>
</dbReference>
<evidence type="ECO:0000256" key="29">
    <source>
        <dbReference type="ARBA" id="ARBA00048348"/>
    </source>
</evidence>
<keyword evidence="31" id="KW-0479">Metal-binding</keyword>
<evidence type="ECO:0000256" key="12">
    <source>
        <dbReference type="ARBA" id="ARBA00022763"/>
    </source>
</evidence>
<evidence type="ECO:0000259" key="33">
    <source>
        <dbReference type="SMART" id="SM00559"/>
    </source>
</evidence>
<dbReference type="InterPro" id="IPR036494">
    <property type="entry name" value="Ku_C_sf"/>
</dbReference>
<keyword evidence="13" id="KW-0378">Hydrolase</keyword>
<comment type="catalytic activity">
    <reaction evidence="29">
        <text>hydrogencarbonate + H(+) = CO2 + H2O</text>
        <dbReference type="Rhea" id="RHEA:10748"/>
        <dbReference type="ChEBI" id="CHEBI:15377"/>
        <dbReference type="ChEBI" id="CHEBI:15378"/>
        <dbReference type="ChEBI" id="CHEBI:16526"/>
        <dbReference type="ChEBI" id="CHEBI:17544"/>
        <dbReference type="EC" id="4.2.1.1"/>
    </reaction>
</comment>
<dbReference type="Pfam" id="PF08785">
    <property type="entry name" value="Ku_PK_bind"/>
    <property type="match status" value="1"/>
</dbReference>
<dbReference type="InterPro" id="IPR014893">
    <property type="entry name" value="Ku_PK_bind"/>
</dbReference>
<dbReference type="Gene3D" id="3.40.50.410">
    <property type="entry name" value="von Willebrand factor, type A domain"/>
    <property type="match status" value="1"/>
</dbReference>
<keyword evidence="8 30" id="KW-0808">Transferase</keyword>
<evidence type="ECO:0000256" key="9">
    <source>
        <dbReference type="ARBA" id="ARBA00022691"/>
    </source>
</evidence>
<evidence type="ECO:0000256" key="5">
    <source>
        <dbReference type="ARBA" id="ARBA00007726"/>
    </source>
</evidence>
<dbReference type="GO" id="GO:0004089">
    <property type="term" value="F:carbonate dehydratase activity"/>
    <property type="evidence" value="ECO:0007669"/>
    <property type="project" value="UniProtKB-EC"/>
</dbReference>
<evidence type="ECO:0000256" key="15">
    <source>
        <dbReference type="ARBA" id="ARBA00022824"/>
    </source>
</evidence>
<keyword evidence="7 30" id="KW-0489">Methyltransferase</keyword>
<evidence type="ECO:0000256" key="17">
    <source>
        <dbReference type="ARBA" id="ARBA00022840"/>
    </source>
</evidence>
<dbReference type="Pfam" id="PF04191">
    <property type="entry name" value="PEMT"/>
    <property type="match status" value="1"/>
</dbReference>
<comment type="catalytic activity">
    <reaction evidence="30">
        <text>a 1,2-diacyl-sn-glycero-3-phospho-N,N-dimethylethanolamine + S-adenosyl-L-methionine = a 1,2-diacyl-sn-glycero-3-phosphocholine + S-adenosyl-L-homocysteine + H(+)</text>
        <dbReference type="Rhea" id="RHEA:32739"/>
        <dbReference type="ChEBI" id="CHEBI:15378"/>
        <dbReference type="ChEBI" id="CHEBI:57643"/>
        <dbReference type="ChEBI" id="CHEBI:57856"/>
        <dbReference type="ChEBI" id="CHEBI:59789"/>
        <dbReference type="ChEBI" id="CHEBI:64572"/>
    </reaction>
</comment>
<dbReference type="PANTHER" id="PTHR12604:SF4">
    <property type="entry name" value="X-RAY REPAIR CROSS-COMPLEMENTING PROTEIN 5"/>
    <property type="match status" value="1"/>
</dbReference>
<keyword evidence="24" id="KW-0234">DNA repair</keyword>
<dbReference type="SMART" id="SM00559">
    <property type="entry name" value="Ku78"/>
    <property type="match status" value="1"/>
</dbReference>
<keyword evidence="12" id="KW-0227">DNA damage</keyword>
<keyword evidence="26" id="KW-0456">Lyase</keyword>
<keyword evidence="6 30" id="KW-0444">Lipid biosynthesis</keyword>
<dbReference type="EMBL" id="CAJVPS010000028">
    <property type="protein sequence ID" value="CAG8443041.1"/>
    <property type="molecule type" value="Genomic_DNA"/>
</dbReference>
<dbReference type="InterPro" id="IPR005161">
    <property type="entry name" value="Ku_N"/>
</dbReference>
<reference evidence="34" key="1">
    <citation type="submission" date="2021-06" db="EMBL/GenBank/DDBJ databases">
        <authorList>
            <person name="Kallberg Y."/>
            <person name="Tangrot J."/>
            <person name="Rosling A."/>
        </authorList>
    </citation>
    <scope>NUCLEOTIDE SEQUENCE</scope>
    <source>
        <strain evidence="34">FL130A</strain>
    </source>
</reference>
<evidence type="ECO:0000256" key="14">
    <source>
        <dbReference type="ARBA" id="ARBA00022806"/>
    </source>
</evidence>
<dbReference type="GO" id="GO:0003684">
    <property type="term" value="F:damaged DNA binding"/>
    <property type="evidence" value="ECO:0007669"/>
    <property type="project" value="InterPro"/>
</dbReference>
<keyword evidence="19 30" id="KW-1133">Transmembrane helix</keyword>
<comment type="similarity">
    <text evidence="30">Belongs to the class VI-like SAM-binding methyltransferase superfamily. PEMT/PEM2 methyltransferase family.</text>
</comment>
<dbReference type="InterPro" id="IPR007318">
    <property type="entry name" value="Phopholipid_MeTrfase"/>
</dbReference>
<evidence type="ECO:0000256" key="6">
    <source>
        <dbReference type="ARBA" id="ARBA00022516"/>
    </source>
</evidence>
<keyword evidence="21" id="KW-0238">DNA-binding</keyword>
<dbReference type="OrthoDB" id="30826at2759"/>